<protein>
    <submittedName>
        <fullName evidence="1">Uncharacterized protein</fullName>
    </submittedName>
</protein>
<keyword evidence="2" id="KW-1185">Reference proteome</keyword>
<comment type="caution">
    <text evidence="1">The sequence shown here is derived from an EMBL/GenBank/DDBJ whole genome shotgun (WGS) entry which is preliminary data.</text>
</comment>
<dbReference type="RefSeq" id="WP_138233875.1">
    <property type="nucleotide sequence ID" value="NZ_CP185860.1"/>
</dbReference>
<sequence>MSPYNWSESSLSASASMRISLQVPTQVSLRQTEDPAFDVLCMKRMPAAYYHIYVRDMEAPVSADSIFISKHQSACFPVSASKAGKLVFIVAE</sequence>
<reference evidence="1 2" key="1">
    <citation type="submission" date="2019-05" db="EMBL/GenBank/DDBJ databases">
        <title>Microbulbifer harenosus sp. nov., an alginate-degrading bacterium isolated from coastal sand.</title>
        <authorList>
            <person name="Huang H."/>
            <person name="Mo K."/>
            <person name="Bao S."/>
        </authorList>
    </citation>
    <scope>NUCLEOTIDE SEQUENCE [LARGE SCALE GENOMIC DNA]</scope>
    <source>
        <strain evidence="1 2">HB161719</strain>
    </source>
</reference>
<organism evidence="1 2">
    <name type="scientific">Microbulbifer harenosus</name>
    <dbReference type="NCBI Taxonomy" id="2576840"/>
    <lineage>
        <taxon>Bacteria</taxon>
        <taxon>Pseudomonadati</taxon>
        <taxon>Pseudomonadota</taxon>
        <taxon>Gammaproteobacteria</taxon>
        <taxon>Cellvibrionales</taxon>
        <taxon>Microbulbiferaceae</taxon>
        <taxon>Microbulbifer</taxon>
    </lineage>
</organism>
<dbReference type="EMBL" id="VANI01000001">
    <property type="protein sequence ID" value="TLM79990.1"/>
    <property type="molecule type" value="Genomic_DNA"/>
</dbReference>
<proteinExistence type="predicted"/>
<gene>
    <name evidence="1" type="ORF">FDY93_01030</name>
</gene>
<evidence type="ECO:0000313" key="2">
    <source>
        <dbReference type="Proteomes" id="UP000306791"/>
    </source>
</evidence>
<name>A0ABY2UTG7_9GAMM</name>
<accession>A0ABY2UTG7</accession>
<evidence type="ECO:0000313" key="1">
    <source>
        <dbReference type="EMBL" id="TLM79990.1"/>
    </source>
</evidence>
<dbReference type="Proteomes" id="UP000306791">
    <property type="component" value="Unassembled WGS sequence"/>
</dbReference>